<protein>
    <submittedName>
        <fullName evidence="1">Uncharacterized protein</fullName>
    </submittedName>
</protein>
<name>A0A919XUA2_9BACL</name>
<evidence type="ECO:0000313" key="2">
    <source>
        <dbReference type="Proteomes" id="UP000681162"/>
    </source>
</evidence>
<keyword evidence="2" id="KW-1185">Reference proteome</keyword>
<organism evidence="1 2">
    <name type="scientific">Paenibacillus antibioticophila</name>
    <dbReference type="NCBI Taxonomy" id="1274374"/>
    <lineage>
        <taxon>Bacteria</taxon>
        <taxon>Bacillati</taxon>
        <taxon>Bacillota</taxon>
        <taxon>Bacilli</taxon>
        <taxon>Bacillales</taxon>
        <taxon>Paenibacillaceae</taxon>
        <taxon>Paenibacillus</taxon>
    </lineage>
</organism>
<accession>A0A919XUA2</accession>
<evidence type="ECO:0000313" key="1">
    <source>
        <dbReference type="EMBL" id="GIO38114.1"/>
    </source>
</evidence>
<dbReference type="AlphaFoldDB" id="A0A919XUA2"/>
<sequence length="101" mass="12266">MHPEKTKVVHFDEEFRFLGFDFWKDRMKKTMKFFRLCSLVRKFNIKMARVYCIRIRPILQIHDAKHVELNHYLDVDLNDIEGYIKGPIQDETDLAMVDFTE</sequence>
<gene>
    <name evidence="1" type="ORF">J41TS12_29750</name>
</gene>
<reference evidence="1 2" key="1">
    <citation type="submission" date="2021-03" db="EMBL/GenBank/DDBJ databases">
        <title>Antimicrobial resistance genes in bacteria isolated from Japanese honey, and their potential for conferring macrolide and lincosamide resistance in the American foulbrood pathogen Paenibacillus larvae.</title>
        <authorList>
            <person name="Okamoto M."/>
            <person name="Kumagai M."/>
            <person name="Kanamori H."/>
            <person name="Takamatsu D."/>
        </authorList>
    </citation>
    <scope>NUCLEOTIDE SEQUENCE [LARGE SCALE GENOMIC DNA]</scope>
    <source>
        <strain evidence="1 2">J41TS12</strain>
    </source>
</reference>
<comment type="caution">
    <text evidence="1">The sequence shown here is derived from an EMBL/GenBank/DDBJ whole genome shotgun (WGS) entry which is preliminary data.</text>
</comment>
<dbReference type="EMBL" id="BORR01000010">
    <property type="protein sequence ID" value="GIO38114.1"/>
    <property type="molecule type" value="Genomic_DNA"/>
</dbReference>
<dbReference type="Proteomes" id="UP000681162">
    <property type="component" value="Unassembled WGS sequence"/>
</dbReference>
<proteinExistence type="predicted"/>